<gene>
    <name evidence="3" type="ORF">METZ01_LOCUS191234</name>
</gene>
<feature type="domain" description="Right handed beta helix" evidence="2">
    <location>
        <begin position="82"/>
        <end position="213"/>
    </location>
</feature>
<proteinExistence type="predicted"/>
<dbReference type="InterPro" id="IPR059226">
    <property type="entry name" value="Choice_anch_Q_dom"/>
</dbReference>
<dbReference type="EMBL" id="UINC01039623">
    <property type="protein sequence ID" value="SVB38380.1"/>
    <property type="molecule type" value="Genomic_DNA"/>
</dbReference>
<feature type="region of interest" description="Disordered" evidence="1">
    <location>
        <begin position="267"/>
        <end position="289"/>
    </location>
</feature>
<dbReference type="NCBIfam" id="NF041518">
    <property type="entry name" value="choice_anch_Q"/>
    <property type="match status" value="1"/>
</dbReference>
<dbReference type="AlphaFoldDB" id="A0A382DIT6"/>
<dbReference type="Gene3D" id="2.160.20.10">
    <property type="entry name" value="Single-stranded right-handed beta-helix, Pectin lyase-like"/>
    <property type="match status" value="1"/>
</dbReference>
<dbReference type="InterPro" id="IPR013783">
    <property type="entry name" value="Ig-like_fold"/>
</dbReference>
<dbReference type="PANTHER" id="PTHR16897">
    <property type="entry name" value="OS10G0105400 PROTEIN"/>
    <property type="match status" value="1"/>
</dbReference>
<reference evidence="3" key="1">
    <citation type="submission" date="2018-05" db="EMBL/GenBank/DDBJ databases">
        <authorList>
            <person name="Lanie J.A."/>
            <person name="Ng W.-L."/>
            <person name="Kazmierczak K.M."/>
            <person name="Andrzejewski T.M."/>
            <person name="Davidsen T.M."/>
            <person name="Wayne K.J."/>
            <person name="Tettelin H."/>
            <person name="Glass J.I."/>
            <person name="Rusch D."/>
            <person name="Podicherti R."/>
            <person name="Tsui H.-C.T."/>
            <person name="Winkler M.E."/>
        </authorList>
    </citation>
    <scope>NUCLEOTIDE SEQUENCE</scope>
</reference>
<organism evidence="3">
    <name type="scientific">marine metagenome</name>
    <dbReference type="NCBI Taxonomy" id="408172"/>
    <lineage>
        <taxon>unclassified sequences</taxon>
        <taxon>metagenomes</taxon>
        <taxon>ecological metagenomes</taxon>
    </lineage>
</organism>
<feature type="non-terminal residue" evidence="3">
    <location>
        <position position="598"/>
    </location>
</feature>
<sequence length="598" mass="61952">RSIQSGINFSSGGDSVTVAAGTYVENVSLNKTIVLMSSEGAESTIIDANNFGTVLTVNPHSTQSYYGYPDIHADATVDGFTIQNGYTSGSSTASGGIIIGVSNTVIKNCIIKNNNSHQGGGVYAEGGTFYNCEILNNTAEFEGGGIFMTYRGFSGFEQTIIQNCLIANNNCGSGAGLFGPFNIVNSNIVNNTGNYGFASAGTSSIKNSIFYGNDGDEIGSFTATVTYSLIEDGYPGTGNIDADPLFADTANGDYRLSDYSPAIGAGTATGAPTTDIDGTPRPNPAGSSPDMGAYESMWASRLPIAGDVRDGLSGELSWSNSTTTIGANWDMFTDNGPVSYEVGVGTQSDSMDNVGNWAIVGTDTFAVITGLNLQDGVTYFVSVRGTDSDNQPSDTTTSDGFTVDTVLPQVLTIMEGSNATDQDYHSSTTSLPIGWTGSDDASGINFYEVTLGTAAGDSNTVDWISQEDSTSATLANLSLVEGSTYYASVRLTDIAGNISAVLSGDGVLIDFTDPVTGTIIDGTTEDLIFTGSSNTLTATWTGFSDPASGISHYEYAIGTSSESSDIAGWTSVALDTTVTRSGLSLGNGNTYYISVQAS</sequence>
<evidence type="ECO:0000259" key="2">
    <source>
        <dbReference type="Pfam" id="PF13229"/>
    </source>
</evidence>
<dbReference type="InterPro" id="IPR011050">
    <property type="entry name" value="Pectin_lyase_fold/virulence"/>
</dbReference>
<feature type="non-terminal residue" evidence="3">
    <location>
        <position position="1"/>
    </location>
</feature>
<name>A0A382DIT6_9ZZZZ</name>
<dbReference type="InterPro" id="IPR012334">
    <property type="entry name" value="Pectin_lyas_fold"/>
</dbReference>
<accession>A0A382DIT6</accession>
<evidence type="ECO:0000256" key="1">
    <source>
        <dbReference type="SAM" id="MobiDB-lite"/>
    </source>
</evidence>
<feature type="compositionally biased region" description="Low complexity" evidence="1">
    <location>
        <begin position="267"/>
        <end position="280"/>
    </location>
</feature>
<dbReference type="InterPro" id="IPR039448">
    <property type="entry name" value="Beta_helix"/>
</dbReference>
<dbReference type="Pfam" id="PF13229">
    <property type="entry name" value="Beta_helix"/>
    <property type="match status" value="1"/>
</dbReference>
<evidence type="ECO:0000313" key="3">
    <source>
        <dbReference type="EMBL" id="SVB38380.1"/>
    </source>
</evidence>
<dbReference type="SUPFAM" id="SSF51126">
    <property type="entry name" value="Pectin lyase-like"/>
    <property type="match status" value="1"/>
</dbReference>
<dbReference type="PANTHER" id="PTHR16897:SF2">
    <property type="entry name" value="OS03G0226600 PROTEIN"/>
    <property type="match status" value="1"/>
</dbReference>
<protein>
    <recommendedName>
        <fullName evidence="2">Right handed beta helix domain-containing protein</fullName>
    </recommendedName>
</protein>
<dbReference type="Gene3D" id="2.60.40.10">
    <property type="entry name" value="Immunoglobulins"/>
    <property type="match status" value="1"/>
</dbReference>